<comment type="domain">
    <text evidence="8">Possesses an unusual extended V-shaped dimeric structure with each monomer consisting of three distinct domains arranged along a curved 'spinal' alpha-helix. The N-terminal catalytic domain specifically recognizes the glutamate moiety of the substrate. The second domain is the NADPH-binding domain, and the third C-terminal domain is responsible for dimerization.</text>
</comment>
<evidence type="ECO:0000256" key="4">
    <source>
        <dbReference type="ARBA" id="ARBA00022857"/>
    </source>
</evidence>
<dbReference type="EMBL" id="JBHSPH010000010">
    <property type="protein sequence ID" value="MFC5864884.1"/>
    <property type="molecule type" value="Genomic_DNA"/>
</dbReference>
<feature type="active site" description="Nucleophile" evidence="8">
    <location>
        <position position="50"/>
    </location>
</feature>
<feature type="binding site" evidence="8">
    <location>
        <position position="106"/>
    </location>
    <ligand>
        <name>substrate</name>
    </ligand>
</feature>
<dbReference type="GO" id="GO:0008883">
    <property type="term" value="F:glutamyl-tRNA reductase activity"/>
    <property type="evidence" value="ECO:0007669"/>
    <property type="project" value="UniProtKB-EC"/>
</dbReference>
<dbReference type="Pfam" id="PF00745">
    <property type="entry name" value="GlutR_dimer"/>
    <property type="match status" value="1"/>
</dbReference>
<dbReference type="Gene3D" id="3.40.50.720">
    <property type="entry name" value="NAD(P)-binding Rossmann-like Domain"/>
    <property type="match status" value="1"/>
</dbReference>
<reference evidence="14" key="1">
    <citation type="journal article" date="2019" name="Int. J. Syst. Evol. Microbiol.">
        <title>The Global Catalogue of Microorganisms (GCM) 10K type strain sequencing project: providing services to taxonomists for standard genome sequencing and annotation.</title>
        <authorList>
            <consortium name="The Broad Institute Genomics Platform"/>
            <consortium name="The Broad Institute Genome Sequencing Center for Infectious Disease"/>
            <person name="Wu L."/>
            <person name="Ma J."/>
        </authorList>
    </citation>
    <scope>NUCLEOTIDE SEQUENCE [LARGE SCALE GENOMIC DNA]</scope>
    <source>
        <strain evidence="14">JCM 4087</strain>
    </source>
</reference>
<keyword evidence="6 8" id="KW-0627">Porphyrin biosynthesis</keyword>
<comment type="caution">
    <text evidence="13">The sequence shown here is derived from an EMBL/GenBank/DDBJ whole genome shotgun (WGS) entry which is preliminary data.</text>
</comment>
<feature type="binding site" evidence="8">
    <location>
        <begin position="186"/>
        <end position="191"/>
    </location>
    <ligand>
        <name>NADP(+)</name>
        <dbReference type="ChEBI" id="CHEBI:58349"/>
    </ligand>
</feature>
<dbReference type="PROSITE" id="PS00747">
    <property type="entry name" value="GLUTR"/>
    <property type="match status" value="1"/>
</dbReference>
<dbReference type="Proteomes" id="UP001596091">
    <property type="component" value="Unassembled WGS sequence"/>
</dbReference>
<dbReference type="Pfam" id="PF05201">
    <property type="entry name" value="GlutR_N"/>
    <property type="match status" value="1"/>
</dbReference>
<dbReference type="PANTHER" id="PTHR43013">
    <property type="entry name" value="GLUTAMYL-TRNA REDUCTASE"/>
    <property type="match status" value="1"/>
</dbReference>
<feature type="domain" description="Tetrapyrrole biosynthesis glutamyl-tRNA reductase dimerisation" evidence="10">
    <location>
        <begin position="326"/>
        <end position="421"/>
    </location>
</feature>
<evidence type="ECO:0000256" key="3">
    <source>
        <dbReference type="ARBA" id="ARBA00012970"/>
    </source>
</evidence>
<evidence type="ECO:0000259" key="10">
    <source>
        <dbReference type="Pfam" id="PF00745"/>
    </source>
</evidence>
<dbReference type="HAMAP" id="MF_00087">
    <property type="entry name" value="Glu_tRNA_reductase"/>
    <property type="match status" value="1"/>
</dbReference>
<dbReference type="SUPFAM" id="SSF51735">
    <property type="entry name" value="NAD(P)-binding Rossmann-fold domains"/>
    <property type="match status" value="1"/>
</dbReference>
<protein>
    <recommendedName>
        <fullName evidence="3 8">Glutamyl-tRNA reductase</fullName>
        <shortName evidence="8">GluTR</shortName>
        <ecNumber evidence="3 8">1.2.1.70</ecNumber>
    </recommendedName>
</protein>
<feature type="domain" description="Quinate/shikimate 5-dehydrogenase/glutamyl-tRNA reductase" evidence="11">
    <location>
        <begin position="168"/>
        <end position="311"/>
    </location>
</feature>
<comment type="similarity">
    <text evidence="2 8 9">Belongs to the glutamyl-tRNA reductase family.</text>
</comment>
<dbReference type="NCBIfam" id="TIGR01035">
    <property type="entry name" value="hemA"/>
    <property type="match status" value="1"/>
</dbReference>
<dbReference type="PANTHER" id="PTHR43013:SF1">
    <property type="entry name" value="GLUTAMYL-TRNA REDUCTASE"/>
    <property type="match status" value="1"/>
</dbReference>
<dbReference type="InterPro" id="IPR036453">
    <property type="entry name" value="GluRdtase_dimer_dom_sf"/>
</dbReference>
<evidence type="ECO:0000313" key="14">
    <source>
        <dbReference type="Proteomes" id="UP001596091"/>
    </source>
</evidence>
<dbReference type="InterPro" id="IPR015896">
    <property type="entry name" value="4pyrrol_synth_GluRdtase_dimer"/>
</dbReference>
<evidence type="ECO:0000256" key="2">
    <source>
        <dbReference type="ARBA" id="ARBA00005916"/>
    </source>
</evidence>
<comment type="subunit">
    <text evidence="8">Homodimer.</text>
</comment>
<dbReference type="Gene3D" id="3.30.460.30">
    <property type="entry name" value="Glutamyl-tRNA reductase, N-terminal domain"/>
    <property type="match status" value="1"/>
</dbReference>
<feature type="site" description="Important for activity" evidence="8">
    <location>
        <position position="96"/>
    </location>
</feature>
<name>A0ABW1ELT1_9BACT</name>
<feature type="binding site" evidence="8">
    <location>
        <position position="117"/>
    </location>
    <ligand>
        <name>substrate</name>
    </ligand>
</feature>
<dbReference type="Pfam" id="PF01488">
    <property type="entry name" value="Shikimate_DH"/>
    <property type="match status" value="1"/>
</dbReference>
<feature type="binding site" evidence="8">
    <location>
        <begin position="49"/>
        <end position="52"/>
    </location>
    <ligand>
        <name>substrate</name>
    </ligand>
</feature>
<evidence type="ECO:0000256" key="1">
    <source>
        <dbReference type="ARBA" id="ARBA00005059"/>
    </source>
</evidence>
<evidence type="ECO:0000256" key="5">
    <source>
        <dbReference type="ARBA" id="ARBA00023002"/>
    </source>
</evidence>
<evidence type="ECO:0000259" key="12">
    <source>
        <dbReference type="Pfam" id="PF05201"/>
    </source>
</evidence>
<evidence type="ECO:0000259" key="11">
    <source>
        <dbReference type="Pfam" id="PF01488"/>
    </source>
</evidence>
<dbReference type="InterPro" id="IPR036291">
    <property type="entry name" value="NAD(P)-bd_dom_sf"/>
</dbReference>
<dbReference type="EC" id="1.2.1.70" evidence="3 8"/>
<evidence type="ECO:0000256" key="7">
    <source>
        <dbReference type="ARBA" id="ARBA00047464"/>
    </source>
</evidence>
<dbReference type="RefSeq" id="WP_263332369.1">
    <property type="nucleotide sequence ID" value="NZ_JAGSYH010000001.1"/>
</dbReference>
<dbReference type="InterPro" id="IPR015895">
    <property type="entry name" value="4pyrrol_synth_GluRdtase_N"/>
</dbReference>
<dbReference type="PIRSF" id="PIRSF000445">
    <property type="entry name" value="4pyrrol_synth_GluRdtase"/>
    <property type="match status" value="1"/>
</dbReference>
<dbReference type="InterPro" id="IPR000343">
    <property type="entry name" value="4pyrrol_synth_GluRdtase"/>
</dbReference>
<dbReference type="InterPro" id="IPR036343">
    <property type="entry name" value="GluRdtase_N_sf"/>
</dbReference>
<feature type="binding site" evidence="8">
    <location>
        <begin position="111"/>
        <end position="113"/>
    </location>
    <ligand>
        <name>substrate</name>
    </ligand>
</feature>
<dbReference type="SUPFAM" id="SSF69075">
    <property type="entry name" value="Glutamyl tRNA-reductase dimerization domain"/>
    <property type="match status" value="1"/>
</dbReference>
<evidence type="ECO:0000256" key="6">
    <source>
        <dbReference type="ARBA" id="ARBA00023244"/>
    </source>
</evidence>
<comment type="catalytic activity">
    <reaction evidence="7 8 9">
        <text>(S)-4-amino-5-oxopentanoate + tRNA(Glu) + NADP(+) = L-glutamyl-tRNA(Glu) + NADPH + H(+)</text>
        <dbReference type="Rhea" id="RHEA:12344"/>
        <dbReference type="Rhea" id="RHEA-COMP:9663"/>
        <dbReference type="Rhea" id="RHEA-COMP:9680"/>
        <dbReference type="ChEBI" id="CHEBI:15378"/>
        <dbReference type="ChEBI" id="CHEBI:57501"/>
        <dbReference type="ChEBI" id="CHEBI:57783"/>
        <dbReference type="ChEBI" id="CHEBI:58349"/>
        <dbReference type="ChEBI" id="CHEBI:78442"/>
        <dbReference type="ChEBI" id="CHEBI:78520"/>
        <dbReference type="EC" id="1.2.1.70"/>
    </reaction>
</comment>
<dbReference type="InterPro" id="IPR006151">
    <property type="entry name" value="Shikm_DH/Glu-tRNA_Rdtase"/>
</dbReference>
<keyword evidence="14" id="KW-1185">Reference proteome</keyword>
<sequence>MTLILLGINHKTAPIALREQAAISRERLTEALQAAAEIAGVREAMILSTCNRVEVLATLENPQANVEGLFYQHLGMDAMELRPHLYEYRDREAVRHLFRVAASLDSMVVGEPQILGQVKDAYTAAREAGTIAAGLEPLLQSAFAAAKKVRTETEIGSTSVSIASVAVELAQKIFGSLHGRTVFLVGAGKMSELAARHLVQHGAGRILVANRTLERTERMARRFADAGTGKMSPQVVPWEEMRTTAALADIVITSTGAKEPIFRKADGQAFLHKRKNRPMFFIDIAVPRDVDPEMNRLEGIFLYDIDDLQAVAAAHMEERTREAKDAEALIAAEVERFELKRKTVDVAPSIVGLQQRAEEMRQAELRRAQARLAGLSKEQMAAVEALTRGLVNKFLHPPMQALKQAAREGDAETVEAIQEMYVLGAPHGYRGDAPVPESMEDSVTAEEVAELLRKGRL</sequence>
<evidence type="ECO:0000256" key="9">
    <source>
        <dbReference type="RuleBase" id="RU000584"/>
    </source>
</evidence>
<comment type="function">
    <text evidence="8">Catalyzes the NADPH-dependent reduction of glutamyl-tRNA(Glu) to glutamate 1-semialdehyde (GSA).</text>
</comment>
<evidence type="ECO:0000256" key="8">
    <source>
        <dbReference type="HAMAP-Rule" id="MF_00087"/>
    </source>
</evidence>
<evidence type="ECO:0000313" key="13">
    <source>
        <dbReference type="EMBL" id="MFC5864884.1"/>
    </source>
</evidence>
<dbReference type="InterPro" id="IPR018214">
    <property type="entry name" value="GluRdtase_CS"/>
</dbReference>
<keyword evidence="4 8" id="KW-0521">NADP</keyword>
<accession>A0ABW1ELT1</accession>
<comment type="miscellaneous">
    <text evidence="8">During catalysis, the active site Cys acts as a nucleophile attacking the alpha-carbonyl group of tRNA-bound glutamate with the formation of a thioester intermediate between enzyme and glutamate, and the concomitant release of tRNA(Glu). The thioester intermediate is finally reduced by direct hydride transfer from NADPH, to form the product GSA.</text>
</comment>
<organism evidence="13 14">
    <name type="scientific">Acidicapsa dinghuensis</name>
    <dbReference type="NCBI Taxonomy" id="2218256"/>
    <lineage>
        <taxon>Bacteria</taxon>
        <taxon>Pseudomonadati</taxon>
        <taxon>Acidobacteriota</taxon>
        <taxon>Terriglobia</taxon>
        <taxon>Terriglobales</taxon>
        <taxon>Acidobacteriaceae</taxon>
        <taxon>Acidicapsa</taxon>
    </lineage>
</organism>
<gene>
    <name evidence="8 13" type="primary">hemA</name>
    <name evidence="13" type="ORF">ACFPT7_21430</name>
</gene>
<comment type="pathway">
    <text evidence="1 8 9">Porphyrin-containing compound metabolism; protoporphyrin-IX biosynthesis; 5-aminolevulinate from L-glutamyl-tRNA(Glu): step 1/2.</text>
</comment>
<dbReference type="SUPFAM" id="SSF69742">
    <property type="entry name" value="Glutamyl tRNA-reductase catalytic, N-terminal domain"/>
    <property type="match status" value="1"/>
</dbReference>
<keyword evidence="5 8" id="KW-0560">Oxidoreductase</keyword>
<proteinExistence type="inferred from homology"/>
<feature type="domain" description="Glutamyl-tRNA reductase N-terminal" evidence="12">
    <location>
        <begin position="6"/>
        <end position="153"/>
    </location>
</feature>
<dbReference type="CDD" id="cd05213">
    <property type="entry name" value="NAD_bind_Glutamyl_tRNA_reduct"/>
    <property type="match status" value="1"/>
</dbReference>